<dbReference type="PANTHER" id="PTHR34351">
    <property type="entry name" value="SLR1927 PROTEIN-RELATED"/>
    <property type="match status" value="1"/>
</dbReference>
<feature type="transmembrane region" description="Helical" evidence="2">
    <location>
        <begin position="97"/>
        <end position="130"/>
    </location>
</feature>
<dbReference type="InterPro" id="IPR002881">
    <property type="entry name" value="DUF58"/>
</dbReference>
<dbReference type="Pfam" id="PF01882">
    <property type="entry name" value="DUF58"/>
    <property type="match status" value="1"/>
</dbReference>
<sequence length="498" mass="53812">MPLSPRRNRTAAPPGVRAGRRARGNDQGADASANGSPITRRTRHDEHTGGTGLTRGTEATRGTSRTLGTTTRLGVAGAGGAPRWLRRLRRRARRVLVWLRAALSWVSEVTTPVGWASVLGAVVLGVAGLVLGWAELLTVAAGLGVLVLASLLFLIGRPRYDVELEVDARRTRVGEPVAARVRITDRTRFRIWVTRIELGIGDRVVELPAPGPGGRTADVEVPAERRGVVTVGPVRTVRGDPVGLFRRHASWSEQQEVYVHPETVGLPPTSTGFVRDLEGSPTTELTTSDISFHALREYREGDERRHVYWKAVARTGQLMVRQFEQTRRSHIVVAFGRDTTGWADQDEFELGVSVAASLGVRAIRDGRDITVLTSPEPNPAAEDGLPMPVRFPTVSPTRLLDGLSEVEFDSAEIGVGELAVLAAATVPGISIVFLVTGTEPSVRELRSWSQRLPLGVQTIAVVCGPGMTPGFQQLAELSVLRIGYLDDLRLALLRGSAS</sequence>
<dbReference type="Proteomes" id="UP000275395">
    <property type="component" value="Unassembled WGS sequence"/>
</dbReference>
<reference evidence="4 5" key="1">
    <citation type="submission" date="2018-10" db="EMBL/GenBank/DDBJ databases">
        <authorList>
            <person name="Li J."/>
        </authorList>
    </citation>
    <scope>NUCLEOTIDE SEQUENCE [LARGE SCALE GENOMIC DNA]</scope>
    <source>
        <strain evidence="4 5">JCM 30549</strain>
    </source>
</reference>
<comment type="caution">
    <text evidence="4">The sequence shown here is derived from an EMBL/GenBank/DDBJ whole genome shotgun (WGS) entry which is preliminary data.</text>
</comment>
<evidence type="ECO:0000256" key="1">
    <source>
        <dbReference type="SAM" id="MobiDB-lite"/>
    </source>
</evidence>
<dbReference type="PANTHER" id="PTHR34351:SF1">
    <property type="entry name" value="SLR1927 PROTEIN"/>
    <property type="match status" value="1"/>
</dbReference>
<evidence type="ECO:0000256" key="2">
    <source>
        <dbReference type="SAM" id="Phobius"/>
    </source>
</evidence>
<feature type="transmembrane region" description="Helical" evidence="2">
    <location>
        <begin position="136"/>
        <end position="155"/>
    </location>
</feature>
<dbReference type="RefSeq" id="WP_087138092.1">
    <property type="nucleotide sequence ID" value="NZ_JBQDRQ010000066.1"/>
</dbReference>
<proteinExistence type="predicted"/>
<dbReference type="AlphaFoldDB" id="A0A3L6ZI02"/>
<keyword evidence="2" id="KW-0472">Membrane</keyword>
<evidence type="ECO:0000313" key="5">
    <source>
        <dbReference type="Proteomes" id="UP000275395"/>
    </source>
</evidence>
<accession>A0A3L6ZI02</accession>
<gene>
    <name evidence="4" type="ORF">D9V30_13180</name>
</gene>
<keyword evidence="2" id="KW-0812">Transmembrane</keyword>
<keyword evidence="2" id="KW-1133">Transmembrane helix</keyword>
<feature type="region of interest" description="Disordered" evidence="1">
    <location>
        <begin position="1"/>
        <end position="73"/>
    </location>
</feature>
<protein>
    <submittedName>
        <fullName evidence="4">DUF58 domain-containing protein</fullName>
    </submittedName>
</protein>
<feature type="compositionally biased region" description="Low complexity" evidence="1">
    <location>
        <begin position="59"/>
        <end position="73"/>
    </location>
</feature>
<evidence type="ECO:0000313" key="4">
    <source>
        <dbReference type="EMBL" id="RLP67694.1"/>
    </source>
</evidence>
<dbReference type="EMBL" id="RCUW01000017">
    <property type="protein sequence ID" value="RLP67694.1"/>
    <property type="molecule type" value="Genomic_DNA"/>
</dbReference>
<evidence type="ECO:0000259" key="3">
    <source>
        <dbReference type="Pfam" id="PF01882"/>
    </source>
</evidence>
<name>A0A3L6ZI02_9MICO</name>
<organism evidence="4 5">
    <name type="scientific">Mycetocola reblochoni</name>
    <dbReference type="NCBI Taxonomy" id="331618"/>
    <lineage>
        <taxon>Bacteria</taxon>
        <taxon>Bacillati</taxon>
        <taxon>Actinomycetota</taxon>
        <taxon>Actinomycetes</taxon>
        <taxon>Micrococcales</taxon>
        <taxon>Microbacteriaceae</taxon>
        <taxon>Mycetocola</taxon>
    </lineage>
</organism>
<feature type="domain" description="DUF58" evidence="3">
    <location>
        <begin position="295"/>
        <end position="373"/>
    </location>
</feature>